<dbReference type="EMBL" id="JANPWZ010001720">
    <property type="protein sequence ID" value="KAJ3563696.1"/>
    <property type="molecule type" value="Genomic_DNA"/>
</dbReference>
<feature type="compositionally biased region" description="Polar residues" evidence="1">
    <location>
        <begin position="59"/>
        <end position="70"/>
    </location>
</feature>
<dbReference type="Proteomes" id="UP001148614">
    <property type="component" value="Unassembled WGS sequence"/>
</dbReference>
<comment type="caution">
    <text evidence="2">The sequence shown here is derived from an EMBL/GenBank/DDBJ whole genome shotgun (WGS) entry which is preliminary data.</text>
</comment>
<proteinExistence type="predicted"/>
<evidence type="ECO:0000313" key="3">
    <source>
        <dbReference type="Proteomes" id="UP001148614"/>
    </source>
</evidence>
<feature type="region of interest" description="Disordered" evidence="1">
    <location>
        <begin position="1"/>
        <end position="70"/>
    </location>
</feature>
<accession>A0A9W8N9B8</accession>
<keyword evidence="3" id="KW-1185">Reference proteome</keyword>
<gene>
    <name evidence="2" type="ORF">NPX13_g8108</name>
</gene>
<sequence length="70" mass="7857">MSSTQQLEDIFNMPSDDQNKDDSKVENHVNHDDKPEEEPQNDENATQDGNGHDVVPVSQLITSEDYSGKL</sequence>
<dbReference type="AlphaFoldDB" id="A0A9W8N9B8"/>
<organism evidence="2 3">
    <name type="scientific">Xylaria arbuscula</name>
    <dbReference type="NCBI Taxonomy" id="114810"/>
    <lineage>
        <taxon>Eukaryota</taxon>
        <taxon>Fungi</taxon>
        <taxon>Dikarya</taxon>
        <taxon>Ascomycota</taxon>
        <taxon>Pezizomycotina</taxon>
        <taxon>Sordariomycetes</taxon>
        <taxon>Xylariomycetidae</taxon>
        <taxon>Xylariales</taxon>
        <taxon>Xylariaceae</taxon>
        <taxon>Xylaria</taxon>
    </lineage>
</organism>
<evidence type="ECO:0000313" key="2">
    <source>
        <dbReference type="EMBL" id="KAJ3563696.1"/>
    </source>
</evidence>
<evidence type="ECO:0000256" key="1">
    <source>
        <dbReference type="SAM" id="MobiDB-lite"/>
    </source>
</evidence>
<protein>
    <submittedName>
        <fullName evidence="2">Uncharacterized protein</fullName>
    </submittedName>
</protein>
<reference evidence="2" key="1">
    <citation type="submission" date="2022-07" db="EMBL/GenBank/DDBJ databases">
        <title>Genome Sequence of Xylaria arbuscula.</title>
        <authorList>
            <person name="Buettner E."/>
        </authorList>
    </citation>
    <scope>NUCLEOTIDE SEQUENCE</scope>
    <source>
        <strain evidence="2">VT107</strain>
    </source>
</reference>
<name>A0A9W8N9B8_9PEZI</name>
<feature type="compositionally biased region" description="Basic and acidic residues" evidence="1">
    <location>
        <begin position="17"/>
        <end position="34"/>
    </location>
</feature>